<keyword evidence="10" id="KW-1185">Reference proteome</keyword>
<evidence type="ECO:0000259" key="8">
    <source>
        <dbReference type="PROSITE" id="PS50125"/>
    </source>
</evidence>
<dbReference type="PANTHER" id="PTHR11920">
    <property type="entry name" value="GUANYLYL CYCLASE"/>
    <property type="match status" value="1"/>
</dbReference>
<dbReference type="GO" id="GO:0016020">
    <property type="term" value="C:membrane"/>
    <property type="evidence" value="ECO:0007669"/>
    <property type="project" value="UniProtKB-SubCell"/>
</dbReference>
<evidence type="ECO:0000256" key="1">
    <source>
        <dbReference type="ARBA" id="ARBA00004370"/>
    </source>
</evidence>
<accession>A0A326S8T3</accession>
<dbReference type="InterPro" id="IPR001054">
    <property type="entry name" value="A/G_cyclase"/>
</dbReference>
<gene>
    <name evidence="9" type="ORF">CLV31_102237</name>
</gene>
<dbReference type="CDD" id="cd07302">
    <property type="entry name" value="CHD"/>
    <property type="match status" value="1"/>
</dbReference>
<keyword evidence="3" id="KW-0547">Nucleotide-binding</keyword>
<organism evidence="9 10">
    <name type="scientific">Algoriphagus aquaeductus</name>
    <dbReference type="NCBI Taxonomy" id="475299"/>
    <lineage>
        <taxon>Bacteria</taxon>
        <taxon>Pseudomonadati</taxon>
        <taxon>Bacteroidota</taxon>
        <taxon>Cytophagia</taxon>
        <taxon>Cytophagales</taxon>
        <taxon>Cyclobacteriaceae</taxon>
        <taxon>Algoriphagus</taxon>
    </lineage>
</organism>
<dbReference type="SUPFAM" id="SSF55073">
    <property type="entry name" value="Nucleotide cyclase"/>
    <property type="match status" value="1"/>
</dbReference>
<evidence type="ECO:0000256" key="2">
    <source>
        <dbReference type="ARBA" id="ARBA00022692"/>
    </source>
</evidence>
<comment type="caution">
    <text evidence="9">The sequence shown here is derived from an EMBL/GenBank/DDBJ whole genome shotgun (WGS) entry which is preliminary data.</text>
</comment>
<evidence type="ECO:0000256" key="3">
    <source>
        <dbReference type="ARBA" id="ARBA00022741"/>
    </source>
</evidence>
<evidence type="ECO:0000256" key="6">
    <source>
        <dbReference type="ARBA" id="ARBA00023239"/>
    </source>
</evidence>
<dbReference type="GO" id="GO:0035556">
    <property type="term" value="P:intracellular signal transduction"/>
    <property type="evidence" value="ECO:0007669"/>
    <property type="project" value="InterPro"/>
</dbReference>
<evidence type="ECO:0000256" key="5">
    <source>
        <dbReference type="ARBA" id="ARBA00023136"/>
    </source>
</evidence>
<dbReference type="RefSeq" id="WP_111391485.1">
    <property type="nucleotide sequence ID" value="NZ_QKTX01000002.1"/>
</dbReference>
<evidence type="ECO:0000256" key="4">
    <source>
        <dbReference type="ARBA" id="ARBA00022989"/>
    </source>
</evidence>
<keyword evidence="2" id="KW-0812">Transmembrane</keyword>
<protein>
    <submittedName>
        <fullName evidence="9">Class 3 adenylate cyclase</fullName>
    </submittedName>
</protein>
<dbReference type="PROSITE" id="PS00452">
    <property type="entry name" value="GUANYLATE_CYCLASE_1"/>
    <property type="match status" value="1"/>
</dbReference>
<keyword evidence="6 7" id="KW-0456">Lyase</keyword>
<dbReference type="AlphaFoldDB" id="A0A326S8T3"/>
<dbReference type="InterPro" id="IPR029787">
    <property type="entry name" value="Nucleotide_cyclase"/>
</dbReference>
<feature type="domain" description="Guanylate cyclase" evidence="8">
    <location>
        <begin position="263"/>
        <end position="394"/>
    </location>
</feature>
<dbReference type="GO" id="GO:0000166">
    <property type="term" value="F:nucleotide binding"/>
    <property type="evidence" value="ECO:0007669"/>
    <property type="project" value="UniProtKB-KW"/>
</dbReference>
<dbReference type="Gene3D" id="3.30.450.40">
    <property type="match status" value="1"/>
</dbReference>
<comment type="subcellular location">
    <subcellularLocation>
        <location evidence="1">Membrane</location>
    </subcellularLocation>
</comment>
<dbReference type="Gene3D" id="3.30.70.1230">
    <property type="entry name" value="Nucleotide cyclase"/>
    <property type="match status" value="1"/>
</dbReference>
<dbReference type="GO" id="GO:0009190">
    <property type="term" value="P:cyclic nucleotide biosynthetic process"/>
    <property type="evidence" value="ECO:0007669"/>
    <property type="project" value="InterPro"/>
</dbReference>
<evidence type="ECO:0000313" key="10">
    <source>
        <dbReference type="Proteomes" id="UP000248917"/>
    </source>
</evidence>
<dbReference type="InterPro" id="IPR018297">
    <property type="entry name" value="A/G_cyclase_CS"/>
</dbReference>
<evidence type="ECO:0000313" key="9">
    <source>
        <dbReference type="EMBL" id="PZV86337.1"/>
    </source>
</evidence>
<dbReference type="OrthoDB" id="9806704at2"/>
<keyword evidence="4" id="KW-1133">Transmembrane helix</keyword>
<dbReference type="InterPro" id="IPR050401">
    <property type="entry name" value="Cyclic_nucleotide_synthase"/>
</dbReference>
<dbReference type="Proteomes" id="UP000248917">
    <property type="component" value="Unassembled WGS sequence"/>
</dbReference>
<name>A0A326S8T3_9BACT</name>
<proteinExistence type="inferred from homology"/>
<dbReference type="SMART" id="SM00044">
    <property type="entry name" value="CYCc"/>
    <property type="match status" value="1"/>
</dbReference>
<dbReference type="InterPro" id="IPR029016">
    <property type="entry name" value="GAF-like_dom_sf"/>
</dbReference>
<sequence length="440" mass="50277">MSSLEEKLVQAQKEIDYYKGRLKQLSTSYMALEYRTADLSKDVLQMTEGLKVIAELQDVDAMSDEDQLFDNLAESINIRLKMDVAAILLPVKERKLEFEMRYLKGFGSYNTEGVRKKIIKVPEEVYQSKEAVLFNKTDEKSEFGAYLSQELEIENLLFSPIIHNKNILGYFFAGRRTQLLQKGKGILPYHLNIMDAIGGVISTVQNQLERQLVLEQLVNERTKELQEEKEISENLLLNILPFETTQELKKNGKVKAKDYSMVTVLFTDFIDFTKYSEGMSPKELVEQIDFYYREMDHITMKHGVEKIKTIGDSYMCAAGLPVERDDHAVAAVRAALEIRDFVEQTKERKMKTGEPYFEIRIGLNSGPIVAGIVGIKKFAYDIWGDTVNVASRMESSGISGEVNISQSTYLLVKDLFHCEYRGQIPVKNKGDIAMYLVNPK</sequence>
<evidence type="ECO:0000256" key="7">
    <source>
        <dbReference type="RuleBase" id="RU000405"/>
    </source>
</evidence>
<dbReference type="PROSITE" id="PS50125">
    <property type="entry name" value="GUANYLATE_CYCLASE_2"/>
    <property type="match status" value="1"/>
</dbReference>
<dbReference type="GO" id="GO:0004016">
    <property type="term" value="F:adenylate cyclase activity"/>
    <property type="evidence" value="ECO:0007669"/>
    <property type="project" value="UniProtKB-ARBA"/>
</dbReference>
<dbReference type="EMBL" id="QKTX01000002">
    <property type="protein sequence ID" value="PZV86337.1"/>
    <property type="molecule type" value="Genomic_DNA"/>
</dbReference>
<dbReference type="Pfam" id="PF00211">
    <property type="entry name" value="Guanylate_cyc"/>
    <property type="match status" value="1"/>
</dbReference>
<dbReference type="PANTHER" id="PTHR11920:SF335">
    <property type="entry name" value="GUANYLATE CYCLASE"/>
    <property type="match status" value="1"/>
</dbReference>
<keyword evidence="5" id="KW-0472">Membrane</keyword>
<comment type="similarity">
    <text evidence="7">Belongs to the adenylyl cyclase class-4/guanylyl cyclase family.</text>
</comment>
<reference evidence="9 10" key="1">
    <citation type="submission" date="2018-06" db="EMBL/GenBank/DDBJ databases">
        <title>Genomic Encyclopedia of Archaeal and Bacterial Type Strains, Phase II (KMG-II): from individual species to whole genera.</title>
        <authorList>
            <person name="Goeker M."/>
        </authorList>
    </citation>
    <scope>NUCLEOTIDE SEQUENCE [LARGE SCALE GENOMIC DNA]</scope>
    <source>
        <strain evidence="9 10">T4</strain>
    </source>
</reference>